<proteinExistence type="predicted"/>
<feature type="domain" description="Predicted membrane protein YciQ-like C-terminal" evidence="3">
    <location>
        <begin position="455"/>
        <end position="509"/>
    </location>
</feature>
<evidence type="ECO:0000313" key="5">
    <source>
        <dbReference type="Proteomes" id="UP000234335"/>
    </source>
</evidence>
<reference evidence="4 5" key="1">
    <citation type="submission" date="2017-12" db="EMBL/GenBank/DDBJ databases">
        <title>Phylogenetic diversity of female urinary microbiome.</title>
        <authorList>
            <person name="Thomas-White K."/>
            <person name="Wolfe A.J."/>
        </authorList>
    </citation>
    <scope>NUCLEOTIDE SEQUENCE [LARGE SCALE GENOMIC DNA]</scope>
    <source>
        <strain evidence="4 5">UMB0119</strain>
    </source>
</reference>
<dbReference type="Pfam" id="PF09972">
    <property type="entry name" value="DUF2207"/>
    <property type="match status" value="1"/>
</dbReference>
<feature type="domain" description="DUF2207" evidence="2">
    <location>
        <begin position="31"/>
        <end position="197"/>
    </location>
</feature>
<protein>
    <recommendedName>
        <fullName evidence="6">DUF2207 domain-containing protein</fullName>
    </recommendedName>
</protein>
<evidence type="ECO:0000259" key="2">
    <source>
        <dbReference type="Pfam" id="PF09972"/>
    </source>
</evidence>
<gene>
    <name evidence="4" type="ORF">CYJ34_07635</name>
</gene>
<accession>A0A2I1M6C8</accession>
<dbReference type="EMBL" id="PKGS01000006">
    <property type="protein sequence ID" value="PKZ15665.1"/>
    <property type="molecule type" value="Genomic_DNA"/>
</dbReference>
<keyword evidence="1" id="KW-0732">Signal</keyword>
<evidence type="ECO:0000313" key="4">
    <source>
        <dbReference type="EMBL" id="PKZ15665.1"/>
    </source>
</evidence>
<evidence type="ECO:0000259" key="3">
    <source>
        <dbReference type="Pfam" id="PF20990"/>
    </source>
</evidence>
<dbReference type="InterPro" id="IPR048389">
    <property type="entry name" value="YciQ-like_C"/>
</dbReference>
<comment type="caution">
    <text evidence="4">The sequence shown here is derived from an EMBL/GenBank/DDBJ whole genome shotgun (WGS) entry which is preliminary data.</text>
</comment>
<dbReference type="InterPro" id="IPR018702">
    <property type="entry name" value="DUF2207"/>
</dbReference>
<name>A0A2I1M6C8_9FIRM</name>
<sequence>MKNLHKLGKIFLLSLLIFLPKTAFADGFDHINIDVDIDKNGIGNIKEEWQIDERDNDFTERYKNIQNLKGLKIEDFSVSMDGKNFSPKNQWDIDENFDQKAYKYGRIDYSDDDVDLCWGISERNENNTYELKYKINPIIIGLNDSDMLFFEFVGAYLDPEPDNFTIKINSYKPIDETTKMWAFGYEGDINNKNGYIVAKSTGDINKGRVLLKFPKGTFKTSYTEDKSFDDYKDLAFEGASFEDSEGTAQLTDDDSDFPALLVAIVTIFGVGLGAFGIKKAVDAANTYKLANIKEIPDVKNIKQHTYDQIPYDGNLEDLYLIATNAYPNKTNFDNLINAFFLKWINEGAIDFIEDKKDHGLFKKSLDQIKINHKPANMGEIEEDLFAYLLGAANERSNGYITESAFEKYMRKNHKSLENLAQRIDKVSLKNLLSKGYVEKISKPKMRGRTKEEIYLTTKGMDLYKKFVGFENYLDDYESIDTRKINDVSTLDKYMIYAALFGISEEAYDRFVNVYPDYEYYGFYNYYMLHHISNYSNTTSTAGNSSSFTGAGGSASFGGGAGGFGGGGGGGR</sequence>
<evidence type="ECO:0000256" key="1">
    <source>
        <dbReference type="SAM" id="SignalP"/>
    </source>
</evidence>
<dbReference type="RefSeq" id="WP_101540683.1">
    <property type="nucleotide sequence ID" value="NZ_CALTZC010000001.1"/>
</dbReference>
<dbReference type="Proteomes" id="UP000234335">
    <property type="component" value="Unassembled WGS sequence"/>
</dbReference>
<dbReference type="AlphaFoldDB" id="A0A2I1M6C8"/>
<evidence type="ECO:0008006" key="6">
    <source>
        <dbReference type="Google" id="ProtNLM"/>
    </source>
</evidence>
<dbReference type="Pfam" id="PF20990">
    <property type="entry name" value="DUF2207_C"/>
    <property type="match status" value="1"/>
</dbReference>
<feature type="signal peptide" evidence="1">
    <location>
        <begin position="1"/>
        <end position="25"/>
    </location>
</feature>
<organism evidence="4 5">
    <name type="scientific">Anaerococcus octavius</name>
    <dbReference type="NCBI Taxonomy" id="54007"/>
    <lineage>
        <taxon>Bacteria</taxon>
        <taxon>Bacillati</taxon>
        <taxon>Bacillota</taxon>
        <taxon>Tissierellia</taxon>
        <taxon>Tissierellales</taxon>
        <taxon>Peptoniphilaceae</taxon>
        <taxon>Anaerococcus</taxon>
    </lineage>
</organism>
<keyword evidence="5" id="KW-1185">Reference proteome</keyword>
<feature type="chain" id="PRO_5014162761" description="DUF2207 domain-containing protein" evidence="1">
    <location>
        <begin position="26"/>
        <end position="571"/>
    </location>
</feature>